<protein>
    <recommendedName>
        <fullName evidence="2">MarR family transcriptional regulator</fullName>
    </recommendedName>
</protein>
<proteinExistence type="predicted"/>
<evidence type="ECO:0000313" key="1">
    <source>
        <dbReference type="EMBL" id="XBO43790.1"/>
    </source>
</evidence>
<name>A0AAU7JUE3_9MICO</name>
<dbReference type="EMBL" id="CP157483">
    <property type="protein sequence ID" value="XBO43790.1"/>
    <property type="molecule type" value="Genomic_DNA"/>
</dbReference>
<accession>A0AAU7JUE3</accession>
<gene>
    <name evidence="1" type="ORF">ABEG17_00215</name>
</gene>
<dbReference type="AlphaFoldDB" id="A0AAU7JUE3"/>
<dbReference type="RefSeq" id="WP_406831239.1">
    <property type="nucleotide sequence ID" value="NZ_CP157483.1"/>
</dbReference>
<reference evidence="1" key="1">
    <citation type="submission" date="2024-05" db="EMBL/GenBank/DDBJ databases">
        <authorList>
            <person name="Kim S."/>
            <person name="Heo J."/>
            <person name="Choi H."/>
            <person name="Choi Y."/>
            <person name="Kwon S.-W."/>
            <person name="Kim Y."/>
        </authorList>
    </citation>
    <scope>NUCLEOTIDE SEQUENCE</scope>
    <source>
        <strain evidence="1">KACC 23699</strain>
    </source>
</reference>
<sequence length="46" mass="4800">MIESQARVAAALDSAIGTLTNDELASLATALPVLTRIGDELEKETT</sequence>
<evidence type="ECO:0008006" key="2">
    <source>
        <dbReference type="Google" id="ProtNLM"/>
    </source>
</evidence>
<organism evidence="1">
    <name type="scientific">Pedococcus sp. KACC 23699</name>
    <dbReference type="NCBI Taxonomy" id="3149228"/>
    <lineage>
        <taxon>Bacteria</taxon>
        <taxon>Bacillati</taxon>
        <taxon>Actinomycetota</taxon>
        <taxon>Actinomycetes</taxon>
        <taxon>Micrococcales</taxon>
        <taxon>Intrasporangiaceae</taxon>
        <taxon>Pedococcus</taxon>
    </lineage>
</organism>